<sequence>MQQKLDTFIENLNNLKPQKLSTSNPEPYEGKSDDGRRFLLMFKIWGAQQKDLTDDPSQILSALSFMHGSAADWVAHYANLANNLSIEGSTVKFPFEGKWEEFEKQFKTCFGSADEEAEAQQCHEDQTLTFYSDY</sequence>
<evidence type="ECO:0000313" key="1">
    <source>
        <dbReference type="EMBL" id="KAK7442237.1"/>
    </source>
</evidence>
<evidence type="ECO:0000313" key="2">
    <source>
        <dbReference type="Proteomes" id="UP001498398"/>
    </source>
</evidence>
<comment type="caution">
    <text evidence="1">The sequence shown here is derived from an EMBL/GenBank/DDBJ whole genome shotgun (WGS) entry which is preliminary data.</text>
</comment>
<gene>
    <name evidence="1" type="ORF">VKT23_016207</name>
</gene>
<proteinExistence type="predicted"/>
<evidence type="ECO:0008006" key="3">
    <source>
        <dbReference type="Google" id="ProtNLM"/>
    </source>
</evidence>
<organism evidence="1 2">
    <name type="scientific">Marasmiellus scandens</name>
    <dbReference type="NCBI Taxonomy" id="2682957"/>
    <lineage>
        <taxon>Eukaryota</taxon>
        <taxon>Fungi</taxon>
        <taxon>Dikarya</taxon>
        <taxon>Basidiomycota</taxon>
        <taxon>Agaricomycotina</taxon>
        <taxon>Agaricomycetes</taxon>
        <taxon>Agaricomycetidae</taxon>
        <taxon>Agaricales</taxon>
        <taxon>Marasmiineae</taxon>
        <taxon>Omphalotaceae</taxon>
        <taxon>Marasmiellus</taxon>
    </lineage>
</organism>
<name>A0ABR1IYV1_9AGAR</name>
<keyword evidence="2" id="KW-1185">Reference proteome</keyword>
<accession>A0ABR1IYV1</accession>
<protein>
    <recommendedName>
        <fullName evidence="3">DUF4939 domain-containing protein</fullName>
    </recommendedName>
</protein>
<dbReference type="EMBL" id="JBANRG010000059">
    <property type="protein sequence ID" value="KAK7442237.1"/>
    <property type="molecule type" value="Genomic_DNA"/>
</dbReference>
<dbReference type="Proteomes" id="UP001498398">
    <property type="component" value="Unassembled WGS sequence"/>
</dbReference>
<reference evidence="1 2" key="1">
    <citation type="submission" date="2024-01" db="EMBL/GenBank/DDBJ databases">
        <title>A draft genome for the cacao thread blight pathogen Marasmiellus scandens.</title>
        <authorList>
            <person name="Baruah I.K."/>
            <person name="Leung J."/>
            <person name="Bukari Y."/>
            <person name="Amoako-Attah I."/>
            <person name="Meinhardt L.W."/>
            <person name="Bailey B.A."/>
            <person name="Cohen S.P."/>
        </authorList>
    </citation>
    <scope>NUCLEOTIDE SEQUENCE [LARGE SCALE GENOMIC DNA]</scope>
    <source>
        <strain evidence="1 2">GH-19</strain>
    </source>
</reference>